<organism evidence="5 6">
    <name type="scientific">Araneus ventricosus</name>
    <name type="common">Orbweaver spider</name>
    <name type="synonym">Epeira ventricosa</name>
    <dbReference type="NCBI Taxonomy" id="182803"/>
    <lineage>
        <taxon>Eukaryota</taxon>
        <taxon>Metazoa</taxon>
        <taxon>Ecdysozoa</taxon>
        <taxon>Arthropoda</taxon>
        <taxon>Chelicerata</taxon>
        <taxon>Arachnida</taxon>
        <taxon>Araneae</taxon>
        <taxon>Araneomorphae</taxon>
        <taxon>Entelegynae</taxon>
        <taxon>Araneoidea</taxon>
        <taxon>Araneidae</taxon>
        <taxon>Araneus</taxon>
    </lineage>
</organism>
<dbReference type="EMBL" id="BGPR01015593">
    <property type="protein sequence ID" value="GBN69858.1"/>
    <property type="molecule type" value="Genomic_DNA"/>
</dbReference>
<reference evidence="5 6" key="1">
    <citation type="journal article" date="2019" name="Sci. Rep.">
        <title>Orb-weaving spider Araneus ventricosus genome elucidates the spidroin gene catalogue.</title>
        <authorList>
            <person name="Kono N."/>
            <person name="Nakamura H."/>
            <person name="Ohtoshi R."/>
            <person name="Moran D.A.P."/>
            <person name="Shinohara A."/>
            <person name="Yoshida Y."/>
            <person name="Fujiwara M."/>
            <person name="Mori M."/>
            <person name="Tomita M."/>
            <person name="Arakawa K."/>
        </authorList>
    </citation>
    <scope>NUCLEOTIDE SEQUENCE [LARGE SCALE GENOMIC DNA]</scope>
</reference>
<evidence type="ECO:0000313" key="2">
    <source>
        <dbReference type="EMBL" id="GBN69858.1"/>
    </source>
</evidence>
<comment type="subcellular location">
    <subcellularLocation>
        <location evidence="1">Nucleus</location>
    </subcellularLocation>
</comment>
<accession>A0A4Y2RU60</accession>
<dbReference type="GO" id="GO:0005634">
    <property type="term" value="C:nucleus"/>
    <property type="evidence" value="ECO:0007669"/>
    <property type="project" value="UniProtKB-SubCell"/>
</dbReference>
<protein>
    <recommendedName>
        <fullName evidence="7">HTH psq-type domain-containing protein</fullName>
    </recommendedName>
</protein>
<evidence type="ECO:0000313" key="5">
    <source>
        <dbReference type="EMBL" id="GBN78809.1"/>
    </source>
</evidence>
<dbReference type="GO" id="GO:0003677">
    <property type="term" value="F:DNA binding"/>
    <property type="evidence" value="ECO:0007669"/>
    <property type="project" value="TreeGrafter"/>
</dbReference>
<dbReference type="EMBL" id="BGPR01015633">
    <property type="protein sequence ID" value="GBN70027.1"/>
    <property type="molecule type" value="Genomic_DNA"/>
</dbReference>
<dbReference type="EMBL" id="BGPR01018305">
    <property type="protein sequence ID" value="GBN78796.1"/>
    <property type="molecule type" value="Genomic_DNA"/>
</dbReference>
<dbReference type="PANTHER" id="PTHR19303">
    <property type="entry name" value="TRANSPOSON"/>
    <property type="match status" value="1"/>
</dbReference>
<name>A0A4Y2RU60_ARAVE</name>
<dbReference type="SUPFAM" id="SSF46689">
    <property type="entry name" value="Homeodomain-like"/>
    <property type="match status" value="2"/>
</dbReference>
<dbReference type="InterPro" id="IPR009057">
    <property type="entry name" value="Homeodomain-like_sf"/>
</dbReference>
<dbReference type="Proteomes" id="UP000499080">
    <property type="component" value="Unassembled WGS sequence"/>
</dbReference>
<dbReference type="AlphaFoldDB" id="A0A4Y2RU60"/>
<proteinExistence type="predicted"/>
<evidence type="ECO:0000313" key="6">
    <source>
        <dbReference type="Proteomes" id="UP000499080"/>
    </source>
</evidence>
<dbReference type="InterPro" id="IPR050863">
    <property type="entry name" value="CenT-Element_Derived"/>
</dbReference>
<dbReference type="Gene3D" id="1.10.10.60">
    <property type="entry name" value="Homeodomain-like"/>
    <property type="match status" value="2"/>
</dbReference>
<evidence type="ECO:0000256" key="1">
    <source>
        <dbReference type="ARBA" id="ARBA00004123"/>
    </source>
</evidence>
<dbReference type="PANTHER" id="PTHR19303:SF27">
    <property type="entry name" value="HTH CENPB-TYPE DOMAIN-CONTAINING PROTEIN"/>
    <property type="match status" value="1"/>
</dbReference>
<gene>
    <name evidence="5" type="ORF">AVEN_168227_1</name>
    <name evidence="4" type="ORF">AVEN_172866_1</name>
    <name evidence="3" type="ORF">AVEN_193065_1</name>
    <name evidence="2" type="ORF">AVEN_235719_1</name>
</gene>
<dbReference type="OrthoDB" id="6422574at2759"/>
<keyword evidence="6" id="KW-1185">Reference proteome</keyword>
<comment type="caution">
    <text evidence="5">The sequence shown here is derived from an EMBL/GenBank/DDBJ whole genome shotgun (WGS) entry which is preliminary data.</text>
</comment>
<dbReference type="EMBL" id="BGPR01018310">
    <property type="protein sequence ID" value="GBN78809.1"/>
    <property type="molecule type" value="Genomic_DNA"/>
</dbReference>
<evidence type="ECO:0008006" key="7">
    <source>
        <dbReference type="Google" id="ProtNLM"/>
    </source>
</evidence>
<evidence type="ECO:0000313" key="3">
    <source>
        <dbReference type="EMBL" id="GBN70027.1"/>
    </source>
</evidence>
<sequence length="156" mass="17213">MGPKKVSGKVSAQKKMSIELKREIIEKNEQGVRVADLARQYGRSTSTICTVLKQKESIKGITPAKGVTIISKLRSSLHEKMEKLLMVWVTEKQLKGDTLTQGIICEKARAIYGDLLNQTPRTSTDEASEVEAGLTTLEKGPAFTPLSGIVRQQVRM</sequence>
<evidence type="ECO:0000313" key="4">
    <source>
        <dbReference type="EMBL" id="GBN78796.1"/>
    </source>
</evidence>